<name>I4BZQ7_DESTA</name>
<dbReference type="PANTHER" id="PTHR43065">
    <property type="entry name" value="SENSOR HISTIDINE KINASE"/>
    <property type="match status" value="1"/>
</dbReference>
<dbReference type="GO" id="GO:0005524">
    <property type="term" value="F:ATP binding"/>
    <property type="evidence" value="ECO:0007669"/>
    <property type="project" value="UniProtKB-KW"/>
</dbReference>
<comment type="catalytic activity">
    <reaction evidence="1">
        <text>ATP + protein L-histidine = ADP + protein N-phospho-L-histidine.</text>
        <dbReference type="EC" id="2.7.13.3"/>
    </reaction>
</comment>
<keyword evidence="9" id="KW-0812">Transmembrane</keyword>
<evidence type="ECO:0000256" key="9">
    <source>
        <dbReference type="SAM" id="Phobius"/>
    </source>
</evidence>
<dbReference type="RefSeq" id="WP_014807957.1">
    <property type="nucleotide sequence ID" value="NC_018025.1"/>
</dbReference>
<keyword evidence="8" id="KW-0902">Two-component regulatory system</keyword>
<dbReference type="InterPro" id="IPR005467">
    <property type="entry name" value="His_kinase_dom"/>
</dbReference>
<evidence type="ECO:0000256" key="1">
    <source>
        <dbReference type="ARBA" id="ARBA00000085"/>
    </source>
</evidence>
<dbReference type="SUPFAM" id="SSF47384">
    <property type="entry name" value="Homodimeric domain of signal transducing histidine kinase"/>
    <property type="match status" value="1"/>
</dbReference>
<dbReference type="CDD" id="cd00082">
    <property type="entry name" value="HisKA"/>
    <property type="match status" value="1"/>
</dbReference>
<protein>
    <recommendedName>
        <fullName evidence="2">histidine kinase</fullName>
        <ecNumber evidence="2">2.7.13.3</ecNumber>
    </recommendedName>
</protein>
<dbReference type="HOGENOM" id="CLU_567097_0_0_7"/>
<keyword evidence="4" id="KW-0808">Transferase</keyword>
<dbReference type="eggNOG" id="COG4191">
    <property type="taxonomic scope" value="Bacteria"/>
</dbReference>
<keyword evidence="12" id="KW-1185">Reference proteome</keyword>
<keyword evidence="9" id="KW-0472">Membrane</keyword>
<evidence type="ECO:0000313" key="12">
    <source>
        <dbReference type="Proteomes" id="UP000006055"/>
    </source>
</evidence>
<dbReference type="Proteomes" id="UP000006055">
    <property type="component" value="Chromosome"/>
</dbReference>
<accession>I4BZQ7</accession>
<dbReference type="STRING" id="706587.Desti_0048"/>
<evidence type="ECO:0000256" key="4">
    <source>
        <dbReference type="ARBA" id="ARBA00022679"/>
    </source>
</evidence>
<keyword evidence="5" id="KW-0547">Nucleotide-binding</keyword>
<evidence type="ECO:0000256" key="5">
    <source>
        <dbReference type="ARBA" id="ARBA00022741"/>
    </source>
</evidence>
<dbReference type="InterPro" id="IPR003594">
    <property type="entry name" value="HATPase_dom"/>
</dbReference>
<evidence type="ECO:0000256" key="6">
    <source>
        <dbReference type="ARBA" id="ARBA00022777"/>
    </source>
</evidence>
<proteinExistence type="predicted"/>
<organism evidence="11 12">
    <name type="scientific">Desulfomonile tiedjei (strain ATCC 49306 / DSM 6799 / DCB-1)</name>
    <dbReference type="NCBI Taxonomy" id="706587"/>
    <lineage>
        <taxon>Bacteria</taxon>
        <taxon>Pseudomonadati</taxon>
        <taxon>Thermodesulfobacteriota</taxon>
        <taxon>Desulfomonilia</taxon>
        <taxon>Desulfomonilales</taxon>
        <taxon>Desulfomonilaceae</taxon>
        <taxon>Desulfomonile</taxon>
    </lineage>
</organism>
<dbReference type="InterPro" id="IPR004358">
    <property type="entry name" value="Sig_transdc_His_kin-like_C"/>
</dbReference>
<dbReference type="InterPro" id="IPR036097">
    <property type="entry name" value="HisK_dim/P_sf"/>
</dbReference>
<dbReference type="AlphaFoldDB" id="I4BZQ7"/>
<dbReference type="SMART" id="SM00387">
    <property type="entry name" value="HATPase_c"/>
    <property type="match status" value="1"/>
</dbReference>
<feature type="transmembrane region" description="Helical" evidence="9">
    <location>
        <begin position="155"/>
        <end position="174"/>
    </location>
</feature>
<evidence type="ECO:0000256" key="7">
    <source>
        <dbReference type="ARBA" id="ARBA00022840"/>
    </source>
</evidence>
<dbReference type="PANTHER" id="PTHR43065:SF10">
    <property type="entry name" value="PEROXIDE STRESS-ACTIVATED HISTIDINE KINASE MAK3"/>
    <property type="match status" value="1"/>
</dbReference>
<feature type="domain" description="Histidine kinase" evidence="10">
    <location>
        <begin position="268"/>
        <end position="477"/>
    </location>
</feature>
<evidence type="ECO:0000256" key="2">
    <source>
        <dbReference type="ARBA" id="ARBA00012438"/>
    </source>
</evidence>
<feature type="transmembrane region" description="Helical" evidence="9">
    <location>
        <begin position="6"/>
        <end position="26"/>
    </location>
</feature>
<keyword evidence="9" id="KW-1133">Transmembrane helix</keyword>
<dbReference type="Gene3D" id="3.30.565.10">
    <property type="entry name" value="Histidine kinase-like ATPase, C-terminal domain"/>
    <property type="match status" value="1"/>
</dbReference>
<evidence type="ECO:0000259" key="10">
    <source>
        <dbReference type="PROSITE" id="PS50109"/>
    </source>
</evidence>
<evidence type="ECO:0000256" key="8">
    <source>
        <dbReference type="ARBA" id="ARBA00023012"/>
    </source>
</evidence>
<dbReference type="InterPro" id="IPR003661">
    <property type="entry name" value="HisK_dim/P_dom"/>
</dbReference>
<dbReference type="EC" id="2.7.13.3" evidence="2"/>
<evidence type="ECO:0000256" key="3">
    <source>
        <dbReference type="ARBA" id="ARBA00022553"/>
    </source>
</evidence>
<dbReference type="PRINTS" id="PR00344">
    <property type="entry name" value="BCTRLSENSOR"/>
</dbReference>
<dbReference type="InterPro" id="IPR036890">
    <property type="entry name" value="HATPase_C_sf"/>
</dbReference>
<evidence type="ECO:0000313" key="11">
    <source>
        <dbReference type="EMBL" id="AFM22798.1"/>
    </source>
</evidence>
<dbReference type="SMART" id="SM00388">
    <property type="entry name" value="HisKA"/>
    <property type="match status" value="1"/>
</dbReference>
<keyword evidence="7" id="KW-0067">ATP-binding</keyword>
<reference evidence="12" key="1">
    <citation type="submission" date="2012-06" db="EMBL/GenBank/DDBJ databases">
        <title>Complete sequence of chromosome of Desulfomonile tiedjei DSM 6799.</title>
        <authorList>
            <person name="Lucas S."/>
            <person name="Copeland A."/>
            <person name="Lapidus A."/>
            <person name="Glavina del Rio T."/>
            <person name="Dalin E."/>
            <person name="Tice H."/>
            <person name="Bruce D."/>
            <person name="Goodwin L."/>
            <person name="Pitluck S."/>
            <person name="Peters L."/>
            <person name="Ovchinnikova G."/>
            <person name="Zeytun A."/>
            <person name="Lu M."/>
            <person name="Kyrpides N."/>
            <person name="Mavromatis K."/>
            <person name="Ivanova N."/>
            <person name="Brettin T."/>
            <person name="Detter J.C."/>
            <person name="Han C."/>
            <person name="Larimer F."/>
            <person name="Land M."/>
            <person name="Hauser L."/>
            <person name="Markowitz V."/>
            <person name="Cheng J.-F."/>
            <person name="Hugenholtz P."/>
            <person name="Woyke T."/>
            <person name="Wu D."/>
            <person name="Spring S."/>
            <person name="Schroeder M."/>
            <person name="Brambilla E."/>
            <person name="Klenk H.-P."/>
            <person name="Eisen J.A."/>
        </authorList>
    </citation>
    <scope>NUCLEOTIDE SEQUENCE [LARGE SCALE GENOMIC DNA]</scope>
    <source>
        <strain evidence="12">ATCC 49306 / DSM 6799 / DCB-1</strain>
    </source>
</reference>
<keyword evidence="3" id="KW-0597">Phosphoprotein</keyword>
<sequence>MRWGILVNLAIILFVSGVLLFIAFCASLERAAVDSRVYQAAVLFEALQKQILSDRGKDRMWERVRDLCREQMGFGLLLYDAHGTLIGGCGLDTNTDKPDQTKTGKTVRAEKWPTGLFHGMVVTVDSTGDFPEGIRTARGIMHIPASVFAPAWKFFGAYLVLTQGALFFLGYLLFHRTVIGPLADAADLARKAAGFIDLPSDSYPAGRGDDIQKIASRLRVIIAKILDDRQKMEALIVQLSTANKDLEKAQQGLVRSEKLAGVGRLAAGLAHEIGNPLQILMGYTELLERNAHVESRAEILTRMSAELKRINEILRHLLEFARPIRKQIEICNINELVKSCSALILGRKGFRNITFQIDLAEELPLLETEPEKLRQTLVNLLFNAADAIGDSGGTISLRTSATPDRVLIEVEDSGCGIPESDLSKIFDPFFTTKEPGKGTGLGLAVCLALVESLDGSIQISSVVGTGTTVLVSLPIREPSVI</sequence>
<dbReference type="EMBL" id="CP003360">
    <property type="protein sequence ID" value="AFM22798.1"/>
    <property type="molecule type" value="Genomic_DNA"/>
</dbReference>
<dbReference type="SUPFAM" id="SSF55874">
    <property type="entry name" value="ATPase domain of HSP90 chaperone/DNA topoisomerase II/histidine kinase"/>
    <property type="match status" value="1"/>
</dbReference>
<dbReference type="KEGG" id="dti:Desti_0048"/>
<dbReference type="Pfam" id="PF02518">
    <property type="entry name" value="HATPase_c"/>
    <property type="match status" value="1"/>
</dbReference>
<gene>
    <name evidence="11" type="ordered locus">Desti_0048</name>
</gene>
<keyword evidence="6 11" id="KW-0418">Kinase</keyword>
<dbReference type="GO" id="GO:0000155">
    <property type="term" value="F:phosphorelay sensor kinase activity"/>
    <property type="evidence" value="ECO:0007669"/>
    <property type="project" value="InterPro"/>
</dbReference>
<dbReference type="Pfam" id="PF00512">
    <property type="entry name" value="HisKA"/>
    <property type="match status" value="1"/>
</dbReference>
<dbReference type="Gene3D" id="1.10.287.130">
    <property type="match status" value="1"/>
</dbReference>
<dbReference type="PROSITE" id="PS50109">
    <property type="entry name" value="HIS_KIN"/>
    <property type="match status" value="1"/>
</dbReference>